<dbReference type="Gene3D" id="3.20.20.370">
    <property type="entry name" value="Glycoside hydrolase/deacetylase"/>
    <property type="match status" value="1"/>
</dbReference>
<gene>
    <name evidence="1" type="ORF">N47_E49630</name>
</gene>
<dbReference type="EMBL" id="FR695877">
    <property type="protein sequence ID" value="CBX31451.1"/>
    <property type="molecule type" value="Genomic_DNA"/>
</dbReference>
<name>E1YJJ7_9BACT</name>
<dbReference type="InterPro" id="IPR011330">
    <property type="entry name" value="Glyco_hydro/deAcase_b/a-brl"/>
</dbReference>
<dbReference type="SUPFAM" id="SSF88713">
    <property type="entry name" value="Glycoside hydrolase/deacetylase"/>
    <property type="match status" value="1"/>
</dbReference>
<evidence type="ECO:0000313" key="1">
    <source>
        <dbReference type="EMBL" id="CBX31451.1"/>
    </source>
</evidence>
<evidence type="ECO:0008006" key="2">
    <source>
        <dbReference type="Google" id="ProtNLM"/>
    </source>
</evidence>
<dbReference type="GO" id="GO:0005975">
    <property type="term" value="P:carbohydrate metabolic process"/>
    <property type="evidence" value="ECO:0007669"/>
    <property type="project" value="InterPro"/>
</dbReference>
<reference evidence="1" key="1">
    <citation type="journal article" date="2011" name="Environ. Microbiol.">
        <title>Genomic insights into the metabolic potential of the polycyclic aromatic hydrocarbon degrading sulfate-reducing Deltaproteobacterium N47.</title>
        <authorList>
            <person name="Bergmann F."/>
            <person name="Selesi D."/>
            <person name="Weinmaier T."/>
            <person name="Tischler P."/>
            <person name="Rattei T."/>
            <person name="Meckenstock R.U."/>
        </authorList>
    </citation>
    <scope>NUCLEOTIDE SEQUENCE</scope>
</reference>
<dbReference type="AlphaFoldDB" id="E1YJJ7"/>
<protein>
    <recommendedName>
        <fullName evidence="2">NodB homology domain-containing protein</fullName>
    </recommendedName>
</protein>
<accession>E1YJJ7</accession>
<proteinExistence type="predicted"/>
<sequence>MQSYYLIKNILPRWLQIYIRRMVLMRKRHKYKDVWPVDERAAKPPQGWAGWPDQKKFALVLTHDVENAKGHDNCKKLAEADESFGFRSSFNFVAKDYPVSEALRQYLTERGFEVGVHGLHHDKNPFRSTAIFRKQAAEVNRCLKEWNAAGFRCPSMYHDLEMLHELNIEYDCSTFDTDPFEPQPDGVHTIFPFRVSGNSKQKDYIELPYTLPQDFLLYILMREKNIDIWKNKLDWIAENGGMALFTTHPNYISFDGQLHYEEYPLGFYTEFLEYIKSKYEGQYWHALPKDMARFWTDNFGSQ</sequence>
<organism evidence="1">
    <name type="scientific">uncultured Desulfobacterium sp</name>
    <dbReference type="NCBI Taxonomy" id="201089"/>
    <lineage>
        <taxon>Bacteria</taxon>
        <taxon>Pseudomonadati</taxon>
        <taxon>Thermodesulfobacteriota</taxon>
        <taxon>Desulfobacteria</taxon>
        <taxon>Desulfobacterales</taxon>
        <taxon>Desulfobacteriaceae</taxon>
        <taxon>Desulfobacterium</taxon>
        <taxon>environmental samples</taxon>
    </lineage>
</organism>